<evidence type="ECO:0000313" key="12">
    <source>
        <dbReference type="Proteomes" id="UP000707451"/>
    </source>
</evidence>
<evidence type="ECO:0000256" key="1">
    <source>
        <dbReference type="ARBA" id="ARBA00004282"/>
    </source>
</evidence>
<accession>A0A9P7XW32</accession>
<comment type="similarity">
    <text evidence="3">Belongs to the ADIP family.</text>
</comment>
<name>A0A9P7XW32_9FUNG</name>
<evidence type="ECO:0000256" key="10">
    <source>
        <dbReference type="SAM" id="MobiDB-lite"/>
    </source>
</evidence>
<feature type="compositionally biased region" description="Low complexity" evidence="10">
    <location>
        <begin position="844"/>
        <end position="858"/>
    </location>
</feature>
<feature type="coiled-coil region" evidence="9">
    <location>
        <begin position="192"/>
        <end position="219"/>
    </location>
</feature>
<dbReference type="AlphaFoldDB" id="A0A9P7XW32"/>
<evidence type="ECO:0000256" key="4">
    <source>
        <dbReference type="ARBA" id="ARBA00022490"/>
    </source>
</evidence>
<feature type="compositionally biased region" description="Polar residues" evidence="10">
    <location>
        <begin position="867"/>
        <end position="880"/>
    </location>
</feature>
<evidence type="ECO:0000256" key="6">
    <source>
        <dbReference type="ARBA" id="ARBA00022949"/>
    </source>
</evidence>
<keyword evidence="7 9" id="KW-0175">Coiled coil</keyword>
<feature type="region of interest" description="Disordered" evidence="10">
    <location>
        <begin position="15"/>
        <end position="34"/>
    </location>
</feature>
<evidence type="ECO:0008006" key="13">
    <source>
        <dbReference type="Google" id="ProtNLM"/>
    </source>
</evidence>
<feature type="compositionally biased region" description="Polar residues" evidence="10">
    <location>
        <begin position="774"/>
        <end position="784"/>
    </location>
</feature>
<dbReference type="InterPro" id="IPR052300">
    <property type="entry name" value="Adhesion_Centrosome_assoc"/>
</dbReference>
<evidence type="ECO:0000313" key="11">
    <source>
        <dbReference type="EMBL" id="KAG9068400.1"/>
    </source>
</evidence>
<evidence type="ECO:0000256" key="5">
    <source>
        <dbReference type="ARBA" id="ARBA00022889"/>
    </source>
</evidence>
<gene>
    <name evidence="11" type="ORF">KI688_010668</name>
</gene>
<dbReference type="Proteomes" id="UP000707451">
    <property type="component" value="Unassembled WGS sequence"/>
</dbReference>
<feature type="region of interest" description="Disordered" evidence="10">
    <location>
        <begin position="752"/>
        <end position="803"/>
    </location>
</feature>
<dbReference type="GO" id="GO:0007155">
    <property type="term" value="P:cell adhesion"/>
    <property type="evidence" value="ECO:0007669"/>
    <property type="project" value="UniProtKB-KW"/>
</dbReference>
<dbReference type="GO" id="GO:0035735">
    <property type="term" value="P:intraciliary transport involved in cilium assembly"/>
    <property type="evidence" value="ECO:0007669"/>
    <property type="project" value="TreeGrafter"/>
</dbReference>
<feature type="compositionally biased region" description="Low complexity" evidence="10">
    <location>
        <begin position="605"/>
        <end position="615"/>
    </location>
</feature>
<proteinExistence type="inferred from homology"/>
<evidence type="ECO:0000256" key="3">
    <source>
        <dbReference type="ARBA" id="ARBA00009291"/>
    </source>
</evidence>
<keyword evidence="8" id="KW-0206">Cytoskeleton</keyword>
<feature type="region of interest" description="Disordered" evidence="10">
    <location>
        <begin position="670"/>
        <end position="724"/>
    </location>
</feature>
<feature type="compositionally biased region" description="Low complexity" evidence="10">
    <location>
        <begin position="670"/>
        <end position="699"/>
    </location>
</feature>
<feature type="compositionally biased region" description="Low complexity" evidence="10">
    <location>
        <begin position="755"/>
        <end position="773"/>
    </location>
</feature>
<evidence type="ECO:0000256" key="2">
    <source>
        <dbReference type="ARBA" id="ARBA00004300"/>
    </source>
</evidence>
<keyword evidence="6" id="KW-0965">Cell junction</keyword>
<organism evidence="11 12">
    <name type="scientific">Linnemannia hyalina</name>
    <dbReference type="NCBI Taxonomy" id="64524"/>
    <lineage>
        <taxon>Eukaryota</taxon>
        <taxon>Fungi</taxon>
        <taxon>Fungi incertae sedis</taxon>
        <taxon>Mucoromycota</taxon>
        <taxon>Mortierellomycotina</taxon>
        <taxon>Mortierellomycetes</taxon>
        <taxon>Mortierellales</taxon>
        <taxon>Mortierellaceae</taxon>
        <taxon>Linnemannia</taxon>
    </lineage>
</organism>
<evidence type="ECO:0000256" key="9">
    <source>
        <dbReference type="SAM" id="Coils"/>
    </source>
</evidence>
<feature type="region of interest" description="Disordered" evidence="10">
    <location>
        <begin position="838"/>
        <end position="886"/>
    </location>
</feature>
<dbReference type="PANTHER" id="PTHR46507:SF4">
    <property type="entry name" value="SSX FAMILY MEMBER 2 INTERACTING PROTEIN"/>
    <property type="match status" value="1"/>
</dbReference>
<evidence type="ECO:0000256" key="7">
    <source>
        <dbReference type="ARBA" id="ARBA00023054"/>
    </source>
</evidence>
<feature type="coiled-coil region" evidence="9">
    <location>
        <begin position="348"/>
        <end position="464"/>
    </location>
</feature>
<dbReference type="EMBL" id="JAHRHY010000006">
    <property type="protein sequence ID" value="KAG9068400.1"/>
    <property type="molecule type" value="Genomic_DNA"/>
</dbReference>
<dbReference type="GO" id="GO:0036064">
    <property type="term" value="C:ciliary basal body"/>
    <property type="evidence" value="ECO:0007669"/>
    <property type="project" value="TreeGrafter"/>
</dbReference>
<feature type="region of interest" description="Disordered" evidence="10">
    <location>
        <begin position="479"/>
        <end position="633"/>
    </location>
</feature>
<keyword evidence="5" id="KW-0130">Cell adhesion</keyword>
<evidence type="ECO:0000256" key="8">
    <source>
        <dbReference type="ARBA" id="ARBA00023212"/>
    </source>
</evidence>
<feature type="compositionally biased region" description="Low complexity" evidence="10">
    <location>
        <begin position="789"/>
        <end position="803"/>
    </location>
</feature>
<dbReference type="InterPro" id="IPR021622">
    <property type="entry name" value="Afadin/alpha-actinin-bd"/>
</dbReference>
<comment type="subcellular location">
    <subcellularLocation>
        <location evidence="1">Cell junction</location>
    </subcellularLocation>
    <subcellularLocation>
        <location evidence="2">Cytoplasm</location>
        <location evidence="2">Cytoskeleton</location>
        <location evidence="2">Microtubule organizing center</location>
        <location evidence="2">Centrosome</location>
    </subcellularLocation>
</comment>
<feature type="compositionally biased region" description="Acidic residues" evidence="10">
    <location>
        <begin position="587"/>
        <end position="599"/>
    </location>
</feature>
<keyword evidence="12" id="KW-1185">Reference proteome</keyword>
<dbReference type="Pfam" id="PF11559">
    <property type="entry name" value="ADIP"/>
    <property type="match status" value="1"/>
</dbReference>
<feature type="compositionally biased region" description="Low complexity" evidence="10">
    <location>
        <begin position="713"/>
        <end position="724"/>
    </location>
</feature>
<dbReference type="OrthoDB" id="312015at2759"/>
<keyword evidence="4" id="KW-0963">Cytoplasm</keyword>
<reference evidence="11" key="1">
    <citation type="submission" date="2021-06" db="EMBL/GenBank/DDBJ databases">
        <title>Genome Sequence of Mortierella hyaline Strain SCG-10, a Cold-Adapted, Nitrate-Reducing Fungus Isolated from Soil in Minnesota, USA.</title>
        <authorList>
            <person name="Aldossari N."/>
        </authorList>
    </citation>
    <scope>NUCLEOTIDE SEQUENCE</scope>
    <source>
        <strain evidence="11">SCG-10</strain>
    </source>
</reference>
<feature type="compositionally biased region" description="Polar residues" evidence="10">
    <location>
        <begin position="529"/>
        <end position="540"/>
    </location>
</feature>
<dbReference type="PANTHER" id="PTHR46507">
    <property type="entry name" value="AFADIN- AND ALPHA-ACTININ-BINDING PROTEIN"/>
    <property type="match status" value="1"/>
</dbReference>
<comment type="caution">
    <text evidence="11">The sequence shown here is derived from an EMBL/GenBank/DDBJ whole genome shotgun (WGS) entry which is preliminary data.</text>
</comment>
<sequence>MSTSKTVVIDTSATHHDTTNGWSDDSDQSQDESSYYVPSIPFNQRLAALDPALYQGSGDDFCTEENYDQTSAYINHQLNIHGFSSNLQFIGADKHAASRIVTALYKILQQHLKDSEYKEEMDLNWRRLSQDYDTTLHNLNTTKTQLEKAGRETDMLSARVAGLEDEVKAEAEKHRYTREELKSSKANLQYSKTQYAHESRKKEQEVNALKEKLQKSISRGQSFNSSSSTIPGGITILNPVPRPLYGKTHTNEAELLLKEVIEQQQTKENEIVEENEQLRRTLYTVQVELEGLLKKHSNLKNSTNNAYGLPFEMVKDRIETEIRDTLTLMSDQWDHRPSLEPVISPSEIVVRDQRIEDLQKEIEKLQLELEDSTLLVQGAQKMIDNLSSGNFLGGLQDLKLNVEGSDMTLQEIDEAEDKIRKQREDLAKERKRFTQACLDLGKEREELQRAKDEFEESKRTFRLDKVVDFLSFSPVKEPATRTLDVSPPPSVPAAAPALTRGRAPVRAPPSPTPTPTMGASSRKRVATSPLPSFSTLNNGRSVRHKTKTTVIEVPDDDDDEGEHGVAVPEQGRVQEQWRRNQNTTVFNEDEPLEEDEEDEQLVRTNNNHSNSNNNNKAHKATKDSFPTFGVPGMPRGAFGSSTVAGAARAGQLESQSQTTATLVVATADGSSLKPTTTLGSSTPGRSGPSSTFTTSTPTPFVISFNDPSLSTATPRSQTPVTPVTSSSSTLAAAAKSQPFNFTATLPPNTTFKSLSSRPAASTSAPTSTAVVPSLSFNPRINNNDKNSRPSTTTASATPSWSSVPAVATSVQLPSLNASVRMPSALTKAAAHLASRKAGITAAPSTSSSRSGTPLSSFTDTRRATESGPGSRNDSVPSSIFSRRPKA</sequence>
<protein>
    <recommendedName>
        <fullName evidence="13">Afadin and alpha-actinin-binding-domain-containing protein</fullName>
    </recommendedName>
</protein>